<dbReference type="InterPro" id="IPR049899">
    <property type="entry name" value="Znf_C2HC_C3H"/>
</dbReference>
<dbReference type="PROSITE" id="PS52027">
    <property type="entry name" value="ZF_C2HC_C3H"/>
    <property type="match status" value="1"/>
</dbReference>
<feature type="compositionally biased region" description="Basic and acidic residues" evidence="6">
    <location>
        <begin position="373"/>
        <end position="383"/>
    </location>
</feature>
<dbReference type="SMART" id="SM01114">
    <property type="entry name" value="CXC"/>
    <property type="match status" value="1"/>
</dbReference>
<feature type="compositionally biased region" description="Basic residues" evidence="6">
    <location>
        <begin position="333"/>
        <end position="345"/>
    </location>
</feature>
<organism evidence="8 9">
    <name type="scientific">Trichomalopsis sarcophagae</name>
    <dbReference type="NCBI Taxonomy" id="543379"/>
    <lineage>
        <taxon>Eukaryota</taxon>
        <taxon>Metazoa</taxon>
        <taxon>Ecdysozoa</taxon>
        <taxon>Arthropoda</taxon>
        <taxon>Hexapoda</taxon>
        <taxon>Insecta</taxon>
        <taxon>Pterygota</taxon>
        <taxon>Neoptera</taxon>
        <taxon>Endopterygota</taxon>
        <taxon>Hymenoptera</taxon>
        <taxon>Apocrita</taxon>
        <taxon>Proctotrupomorpha</taxon>
        <taxon>Chalcidoidea</taxon>
        <taxon>Pteromalidae</taxon>
        <taxon>Pteromalinae</taxon>
        <taxon>Trichomalopsis</taxon>
    </lineage>
</organism>
<evidence type="ECO:0000259" key="7">
    <source>
        <dbReference type="PROSITE" id="PS52027"/>
    </source>
</evidence>
<protein>
    <recommendedName>
        <fullName evidence="7">C2HC/C3H-type domain-containing protein</fullName>
    </recommendedName>
</protein>
<keyword evidence="1" id="KW-0479">Metal-binding</keyword>
<evidence type="ECO:0000256" key="2">
    <source>
        <dbReference type="ARBA" id="ARBA00022771"/>
    </source>
</evidence>
<dbReference type="OrthoDB" id="3176171at2759"/>
<dbReference type="Proteomes" id="UP000215335">
    <property type="component" value="Unassembled WGS sequence"/>
</dbReference>
<evidence type="ECO:0000256" key="4">
    <source>
        <dbReference type="PROSITE-ProRule" id="PRU01371"/>
    </source>
</evidence>
<evidence type="ECO:0000256" key="5">
    <source>
        <dbReference type="SAM" id="Coils"/>
    </source>
</evidence>
<accession>A0A232FH91</accession>
<evidence type="ECO:0000313" key="9">
    <source>
        <dbReference type="Proteomes" id="UP000215335"/>
    </source>
</evidence>
<evidence type="ECO:0000256" key="3">
    <source>
        <dbReference type="ARBA" id="ARBA00022833"/>
    </source>
</evidence>
<feature type="region of interest" description="Disordered" evidence="6">
    <location>
        <begin position="333"/>
        <end position="399"/>
    </location>
</feature>
<dbReference type="EMBL" id="NNAY01000199">
    <property type="protein sequence ID" value="OXU30055.1"/>
    <property type="molecule type" value="Genomic_DNA"/>
</dbReference>
<gene>
    <name evidence="8" type="ORF">TSAR_015258</name>
</gene>
<evidence type="ECO:0000256" key="6">
    <source>
        <dbReference type="SAM" id="MobiDB-lite"/>
    </source>
</evidence>
<feature type="region of interest" description="Disordered" evidence="6">
    <location>
        <begin position="419"/>
        <end position="451"/>
    </location>
</feature>
<dbReference type="STRING" id="543379.A0A232FH91"/>
<evidence type="ECO:0000256" key="1">
    <source>
        <dbReference type="ARBA" id="ARBA00022723"/>
    </source>
</evidence>
<dbReference type="Gene3D" id="3.30.160.60">
    <property type="entry name" value="Classic Zinc Finger"/>
    <property type="match status" value="1"/>
</dbReference>
<keyword evidence="5" id="KW-0175">Coiled coil</keyword>
<feature type="domain" description="C2HC/C3H-type" evidence="7">
    <location>
        <begin position="522"/>
        <end position="548"/>
    </location>
</feature>
<name>A0A232FH91_9HYME</name>
<dbReference type="InterPro" id="IPR033467">
    <property type="entry name" value="Tesmin/TSO1-like_CXC"/>
</dbReference>
<reference evidence="8 9" key="1">
    <citation type="journal article" date="2017" name="Curr. Biol.">
        <title>The Evolution of Venom by Co-option of Single-Copy Genes.</title>
        <authorList>
            <person name="Martinson E.O."/>
            <person name="Mrinalini"/>
            <person name="Kelkar Y.D."/>
            <person name="Chang C.H."/>
            <person name="Werren J.H."/>
        </authorList>
    </citation>
    <scope>NUCLEOTIDE SEQUENCE [LARGE SCALE GENOMIC DNA]</scope>
    <source>
        <strain evidence="8 9">Alberta</strain>
        <tissue evidence="8">Whole body</tissue>
    </source>
</reference>
<keyword evidence="9" id="KW-1185">Reference proteome</keyword>
<dbReference type="AlphaFoldDB" id="A0A232FH91"/>
<keyword evidence="3" id="KW-0862">Zinc</keyword>
<dbReference type="GO" id="GO:0008270">
    <property type="term" value="F:zinc ion binding"/>
    <property type="evidence" value="ECO:0007669"/>
    <property type="project" value="UniProtKB-KW"/>
</dbReference>
<feature type="coiled-coil region" evidence="5">
    <location>
        <begin position="29"/>
        <end position="77"/>
    </location>
</feature>
<comment type="caution">
    <text evidence="8">The sequence shown here is derived from an EMBL/GenBank/DDBJ whole genome shotgun (WGS) entry which is preliminary data.</text>
</comment>
<keyword evidence="2 4" id="KW-0863">Zinc-finger</keyword>
<feature type="region of interest" description="Disordered" evidence="6">
    <location>
        <begin position="179"/>
        <end position="207"/>
    </location>
</feature>
<dbReference type="Pfam" id="PF13913">
    <property type="entry name" value="zf-C2HC_2"/>
    <property type="match status" value="1"/>
</dbReference>
<sequence length="548" mass="61672">MPPKKTRAASAKSKESSVKLVSISIQTEDVEYDSKISNYQKRIELLEQELAEHKLLITELKSEIKRLKSQNNNVVTNDVVKMGLLERNTLKIKNDKIASPRSGTKNNKGCSCKGNCSNKICGCVKKGIMCQEFCRCNDAQCMNQEPEKENIEQAALSQDGQKALEKFGRLTLNQESLHASEKKAKRGMFSPFGDRTGMGNSDKPYPASPLTFETRRRLFTQDSDDVVDVNDTDNGDSKTTEIKRLDSQENIKLIAKSQIQLLSQTPIAKRTRKLRIPEKSVEVEPEDNLKVLQQTEKKEIMRKEIVVQQNPAILITNISEENDDVFLPKTKKVVHSPRATRKKSKSVSPDQHVMRRKYADASGTAKIKSRSVSPEDKKSELKPGKVQHSPKPLINNLKPIKVEENTDIAKEIDNQDIAKEIDSQDIDSNTQNQLEKEDRLSPHTNHNANSLSFESNISESSAGTSADTLDVSLNPMVPKRQLARSPINASGNIIALAEKKRFSPPKKELAVAEIDWDKFKSELVMCQICKRKFFPHRIDKHMLSCKGI</sequence>
<evidence type="ECO:0000313" key="8">
    <source>
        <dbReference type="EMBL" id="OXU30055.1"/>
    </source>
</evidence>
<proteinExistence type="predicted"/>